<dbReference type="PROSITE" id="PS50198">
    <property type="entry name" value="PPIC_PPIASE_2"/>
    <property type="match status" value="1"/>
</dbReference>
<evidence type="ECO:0000256" key="7">
    <source>
        <dbReference type="PROSITE-ProRule" id="PRU00278"/>
    </source>
</evidence>
<dbReference type="PANTHER" id="PTHR47245:SF1">
    <property type="entry name" value="FOLDASE PROTEIN PRSA"/>
    <property type="match status" value="1"/>
</dbReference>
<dbReference type="EC" id="5.2.1.8" evidence="3"/>
<dbReference type="InterPro" id="IPR046357">
    <property type="entry name" value="PPIase_dom_sf"/>
</dbReference>
<dbReference type="EMBL" id="CP060783">
    <property type="protein sequence ID" value="QNP49957.1"/>
    <property type="molecule type" value="Genomic_DNA"/>
</dbReference>
<keyword evidence="4 9" id="KW-0732">Signal</keyword>
<evidence type="ECO:0000313" key="11">
    <source>
        <dbReference type="EMBL" id="QNP49957.1"/>
    </source>
</evidence>
<evidence type="ECO:0000256" key="1">
    <source>
        <dbReference type="ARBA" id="ARBA00000971"/>
    </source>
</evidence>
<evidence type="ECO:0000256" key="9">
    <source>
        <dbReference type="SAM" id="SignalP"/>
    </source>
</evidence>
<dbReference type="GO" id="GO:0003755">
    <property type="term" value="F:peptidyl-prolyl cis-trans isomerase activity"/>
    <property type="evidence" value="ECO:0007669"/>
    <property type="project" value="UniProtKB-KW"/>
</dbReference>
<feature type="region of interest" description="Disordered" evidence="8">
    <location>
        <begin position="179"/>
        <end position="198"/>
    </location>
</feature>
<evidence type="ECO:0000256" key="4">
    <source>
        <dbReference type="ARBA" id="ARBA00022729"/>
    </source>
</evidence>
<accession>A0A7H0GNU1</accession>
<dbReference type="Proteomes" id="UP000516028">
    <property type="component" value="Chromosome"/>
</dbReference>
<feature type="domain" description="PpiC" evidence="10">
    <location>
        <begin position="140"/>
        <end position="236"/>
    </location>
</feature>
<dbReference type="PANTHER" id="PTHR47245">
    <property type="entry name" value="PEPTIDYLPROLYL ISOMERASE"/>
    <property type="match status" value="1"/>
</dbReference>
<dbReference type="SUPFAM" id="SSF54534">
    <property type="entry name" value="FKBP-like"/>
    <property type="match status" value="1"/>
</dbReference>
<reference evidence="11 12" key="1">
    <citation type="submission" date="2020-08" db="EMBL/GenBank/DDBJ databases">
        <title>Genome sequence of Diaphorobacter aerolatus KACC 16536T.</title>
        <authorList>
            <person name="Hyun D.-W."/>
            <person name="Bae J.-W."/>
        </authorList>
    </citation>
    <scope>NUCLEOTIDE SEQUENCE [LARGE SCALE GENOMIC DNA]</scope>
    <source>
        <strain evidence="11 12">KACC 16536</strain>
    </source>
</reference>
<comment type="catalytic activity">
    <reaction evidence="1">
        <text>[protein]-peptidylproline (omega=180) = [protein]-peptidylproline (omega=0)</text>
        <dbReference type="Rhea" id="RHEA:16237"/>
        <dbReference type="Rhea" id="RHEA-COMP:10747"/>
        <dbReference type="Rhea" id="RHEA-COMP:10748"/>
        <dbReference type="ChEBI" id="CHEBI:83833"/>
        <dbReference type="ChEBI" id="CHEBI:83834"/>
        <dbReference type="EC" id="5.2.1.8"/>
    </reaction>
</comment>
<evidence type="ECO:0000313" key="12">
    <source>
        <dbReference type="Proteomes" id="UP000516028"/>
    </source>
</evidence>
<dbReference type="Gene3D" id="3.10.50.40">
    <property type="match status" value="1"/>
</dbReference>
<protein>
    <recommendedName>
        <fullName evidence="3">peptidylprolyl isomerase</fullName>
        <ecNumber evidence="3">5.2.1.8</ecNumber>
    </recommendedName>
</protein>
<comment type="similarity">
    <text evidence="2">Belongs to the PpiC/parvulin rotamase family.</text>
</comment>
<evidence type="ECO:0000256" key="2">
    <source>
        <dbReference type="ARBA" id="ARBA00007656"/>
    </source>
</evidence>
<dbReference type="SUPFAM" id="SSF109998">
    <property type="entry name" value="Triger factor/SurA peptide-binding domain-like"/>
    <property type="match status" value="1"/>
</dbReference>
<dbReference type="InterPro" id="IPR000297">
    <property type="entry name" value="PPIase_PpiC"/>
</dbReference>
<name>A0A7H0GNU1_9BURK</name>
<feature type="chain" id="PRO_5028870443" description="peptidylprolyl isomerase" evidence="9">
    <location>
        <begin position="23"/>
        <end position="301"/>
    </location>
</feature>
<evidence type="ECO:0000259" key="10">
    <source>
        <dbReference type="PROSITE" id="PS50198"/>
    </source>
</evidence>
<dbReference type="KEGG" id="daer:H9K75_08930"/>
<dbReference type="InterPro" id="IPR027304">
    <property type="entry name" value="Trigger_fact/SurA_dom_sf"/>
</dbReference>
<feature type="signal peptide" evidence="9">
    <location>
        <begin position="1"/>
        <end position="22"/>
    </location>
</feature>
<organism evidence="11 12">
    <name type="scientific">Diaphorobacter aerolatus</name>
    <dbReference type="NCBI Taxonomy" id="1288495"/>
    <lineage>
        <taxon>Bacteria</taxon>
        <taxon>Pseudomonadati</taxon>
        <taxon>Pseudomonadota</taxon>
        <taxon>Betaproteobacteria</taxon>
        <taxon>Burkholderiales</taxon>
        <taxon>Comamonadaceae</taxon>
        <taxon>Diaphorobacter</taxon>
    </lineage>
</organism>
<dbReference type="RefSeq" id="WP_187725497.1">
    <property type="nucleotide sequence ID" value="NZ_CP060783.1"/>
</dbReference>
<dbReference type="AlphaFoldDB" id="A0A7H0GNU1"/>
<dbReference type="Pfam" id="PF13624">
    <property type="entry name" value="SurA_N_3"/>
    <property type="match status" value="1"/>
</dbReference>
<evidence type="ECO:0000256" key="6">
    <source>
        <dbReference type="ARBA" id="ARBA00023235"/>
    </source>
</evidence>
<proteinExistence type="inferred from homology"/>
<keyword evidence="12" id="KW-1185">Reference proteome</keyword>
<evidence type="ECO:0000256" key="5">
    <source>
        <dbReference type="ARBA" id="ARBA00023110"/>
    </source>
</evidence>
<gene>
    <name evidence="11" type="ORF">H9K75_08930</name>
</gene>
<dbReference type="Pfam" id="PF13616">
    <property type="entry name" value="Rotamase_3"/>
    <property type="match status" value="1"/>
</dbReference>
<dbReference type="InterPro" id="IPR050245">
    <property type="entry name" value="PrsA_foldase"/>
</dbReference>
<keyword evidence="6 7" id="KW-0413">Isomerase</keyword>
<sequence length="301" mass="32572">MRTSRKFGAAAFGLFLVTGALAAQPAVVMEVGGINITDQDIRAELQNAPAPTRERTLENPAVLKQIASTLAARRLLAQEAEKNGLAATPQMKAQLQLAKERVLSTARLEQIDASHMPDAKAIDSYARDFYRSNPKAFEAPPETHVRHILIEGDKPASKAKAEKLLAELKAGADFQKLAKENSEDKTNGPNGGDLGFAPDGRYVPEFERAIGGLSKEKPLSDVVKTQFGYHIIQYVEQRPARVVPYEDVADRLKADSTTKLLSDKRVEKNKALIKDATVHEDALKAMAASKPAAAAAAPAKK</sequence>
<evidence type="ECO:0000256" key="3">
    <source>
        <dbReference type="ARBA" id="ARBA00013194"/>
    </source>
</evidence>
<keyword evidence="5 7" id="KW-0697">Rotamase</keyword>
<evidence type="ECO:0000256" key="8">
    <source>
        <dbReference type="SAM" id="MobiDB-lite"/>
    </source>
</evidence>